<dbReference type="InterPro" id="IPR036614">
    <property type="entry name" value="RusA-like_sf"/>
</dbReference>
<comment type="caution">
    <text evidence="1">The sequence shown here is derived from an EMBL/GenBank/DDBJ whole genome shotgun (WGS) entry which is preliminary data.</text>
</comment>
<dbReference type="AlphaFoldDB" id="A0AAI9C225"/>
<organism evidence="1 2">
    <name type="scientific">Stenotrophomonas maltophilia</name>
    <name type="common">Pseudomonas maltophilia</name>
    <name type="synonym">Xanthomonas maltophilia</name>
    <dbReference type="NCBI Taxonomy" id="40324"/>
    <lineage>
        <taxon>Bacteria</taxon>
        <taxon>Pseudomonadati</taxon>
        <taxon>Pseudomonadota</taxon>
        <taxon>Gammaproteobacteria</taxon>
        <taxon>Lysobacterales</taxon>
        <taxon>Lysobacteraceae</taxon>
        <taxon>Stenotrophomonas</taxon>
        <taxon>Stenotrophomonas maltophilia group</taxon>
    </lineage>
</organism>
<evidence type="ECO:0000313" key="1">
    <source>
        <dbReference type="EMBL" id="EKT4092706.1"/>
    </source>
</evidence>
<dbReference type="Gene3D" id="3.30.1330.70">
    <property type="entry name" value="Holliday junction resolvase RusA"/>
    <property type="match status" value="1"/>
</dbReference>
<dbReference type="GO" id="GO:0000287">
    <property type="term" value="F:magnesium ion binding"/>
    <property type="evidence" value="ECO:0007669"/>
    <property type="project" value="InterPro"/>
</dbReference>
<dbReference type="GO" id="GO:0006281">
    <property type="term" value="P:DNA repair"/>
    <property type="evidence" value="ECO:0007669"/>
    <property type="project" value="InterPro"/>
</dbReference>
<protein>
    <submittedName>
        <fullName evidence="1">Uncharacterized protein</fullName>
    </submittedName>
</protein>
<dbReference type="Proteomes" id="UP001218208">
    <property type="component" value="Unassembled WGS sequence"/>
</dbReference>
<name>A0AAI9C225_STEMA</name>
<dbReference type="EMBL" id="ABLOJW010000010">
    <property type="protein sequence ID" value="EKT4092706.1"/>
    <property type="molecule type" value="Genomic_DNA"/>
</dbReference>
<proteinExistence type="predicted"/>
<reference evidence="1" key="1">
    <citation type="submission" date="2022-07" db="EMBL/GenBank/DDBJ databases">
        <authorList>
            <consortium name="DAFM: The Division of Animal and Food Microbiology"/>
        </authorList>
    </citation>
    <scope>NUCLEOTIDE SEQUENCE</scope>
    <source>
        <strain evidence="1">19MO01SH01-2</strain>
    </source>
</reference>
<gene>
    <name evidence="1" type="ORF">QEG23_002226</name>
</gene>
<evidence type="ECO:0000313" key="2">
    <source>
        <dbReference type="Proteomes" id="UP001218208"/>
    </source>
</evidence>
<dbReference type="SUPFAM" id="SSF103084">
    <property type="entry name" value="Holliday junction resolvase RusA"/>
    <property type="match status" value="1"/>
</dbReference>
<accession>A0AAI9C225</accession>
<dbReference type="GO" id="GO:0006310">
    <property type="term" value="P:DNA recombination"/>
    <property type="evidence" value="ECO:0007669"/>
    <property type="project" value="InterPro"/>
</dbReference>
<sequence length="148" mass="16315">MRPSRPARRWPMQAERALELVLPWPSKDLSPNARVHFRVKARATKHARQSAVVLAHEAGWRGLQLPAGKLHLWVSFHQAPGKALPDDDNMLGRFKAYRDGIAQVLGIDDKRFISHPVVSSERRPGGQVVVRITGGPAAAGHSTTGERA</sequence>